<protein>
    <recommendedName>
        <fullName evidence="2">DH domain-containing protein</fullName>
    </recommendedName>
</protein>
<evidence type="ECO:0000256" key="1">
    <source>
        <dbReference type="SAM" id="MobiDB-lite"/>
    </source>
</evidence>
<feature type="compositionally biased region" description="Low complexity" evidence="1">
    <location>
        <begin position="692"/>
        <end position="717"/>
    </location>
</feature>
<dbReference type="AlphaFoldDB" id="A0AAD9L815"/>
<organism evidence="3 4">
    <name type="scientific">Papiliotrema laurentii</name>
    <name type="common">Cryptococcus laurentii</name>
    <dbReference type="NCBI Taxonomy" id="5418"/>
    <lineage>
        <taxon>Eukaryota</taxon>
        <taxon>Fungi</taxon>
        <taxon>Dikarya</taxon>
        <taxon>Basidiomycota</taxon>
        <taxon>Agaricomycotina</taxon>
        <taxon>Tremellomycetes</taxon>
        <taxon>Tremellales</taxon>
        <taxon>Rhynchogastremaceae</taxon>
        <taxon>Papiliotrema</taxon>
    </lineage>
</organism>
<dbReference type="InterPro" id="IPR000219">
    <property type="entry name" value="DH_dom"/>
</dbReference>
<reference evidence="3" key="1">
    <citation type="submission" date="2023-02" db="EMBL/GenBank/DDBJ databases">
        <title>Identification and recombinant expression of a fungal hydrolase from Papiliotrema laurentii that hydrolyzes apple cutin and clears colloidal polyester polyurethane.</title>
        <authorList>
            <consortium name="DOE Joint Genome Institute"/>
            <person name="Roman V.A."/>
            <person name="Bojanowski C."/>
            <person name="Crable B.R."/>
            <person name="Wagner D.N."/>
            <person name="Hung C.S."/>
            <person name="Nadeau L.J."/>
            <person name="Schratz L."/>
            <person name="Haridas S."/>
            <person name="Pangilinan J."/>
            <person name="Lipzen A."/>
            <person name="Na H."/>
            <person name="Yan M."/>
            <person name="Ng V."/>
            <person name="Grigoriev I.V."/>
            <person name="Spatafora J.W."/>
            <person name="Barlow D."/>
            <person name="Biffinger J."/>
            <person name="Kelley-Loughnane N."/>
            <person name="Varaljay V.A."/>
            <person name="Crookes-Goodson W.J."/>
        </authorList>
    </citation>
    <scope>NUCLEOTIDE SEQUENCE</scope>
    <source>
        <strain evidence="3">5307AH</strain>
    </source>
</reference>
<name>A0AAD9L815_PAPLA</name>
<dbReference type="InterPro" id="IPR051092">
    <property type="entry name" value="FYVE_RhoGEF_PH"/>
</dbReference>
<dbReference type="GO" id="GO:0005737">
    <property type="term" value="C:cytoplasm"/>
    <property type="evidence" value="ECO:0007669"/>
    <property type="project" value="TreeGrafter"/>
</dbReference>
<feature type="compositionally biased region" description="Polar residues" evidence="1">
    <location>
        <begin position="187"/>
        <end position="200"/>
    </location>
</feature>
<sequence>MEEDPALFCVSLCAKTIPSALAATNTNSTSPPSHHDAMSAFKAITSPSGWHHSRKQSSSSSASTWSITTPPQSGCSMSPSGRVPSLLLATRDRCSSHYSSSSGHCMKGCSDAAERAVVYVQTPTRGGLSPSSPHAPPKTPTLLSAPPRPKRSPERDKIEAPAPRTSPSLSQDLLLPRPINIRAKSPSGDSVSTVTETASTPRAAFSRENADTPSHPPYHTMTPPLSDLDPGRRKRDSTQRRLSALRGLVASLDFNQHWAVSEQPETLCDEGEEESDVWAQRGLYGTYTSDRWESTSQPSLSPSMSLVHDVPPTRPRCRRGRDQSFSGSSGGNLTSPERRVPDICVRRDEDTSLRQVSHSSLSRAVSSPTLRRSFQPRGLADSTTSLPDPPRPVYRHRREIFDVAHSGYSRCFDPASPVTPNTPTCTWRSALPDEKAYSRILQACGAAEVNRQEIMWEMCETEESFVKSMRTVLRLFAIPLHTPQHGWIHGIPERITQLFDALRFIIEAHEIIHAEQCEMRERSQILDVGTFVTLFQRWAPRLAVHETYLIRFEGAVQLVENNVRDKDSVFGEFVRMQMKEEVLGSMSLSSMLLKPVQRLTKYPLFLRRLLEVTPHPHPCHPAILSLLSMTDTLVLNLQAAKAKEDDLEQLRTLEEKLHGLPEGFTLAVRGRKLLAQGLVVRVLPQSSPPPSSSGSRTSSLSSRGSFSSTVSSTYSSPWDNGGWTPSTARTSAFSVSSSASSYCPPSRSSSLVQKSPFLASSSRSPSSASMSADPRPHTSSSLRGLKRKKDVLMMLVFNDMMLVATDLSGKTGLFSGKRRTEQKLRVLRAEEGGIGKVAEVKDWGEWQVQVVLPRSV</sequence>
<comment type="caution">
    <text evidence="3">The sequence shown here is derived from an EMBL/GenBank/DDBJ whole genome shotgun (WGS) entry which is preliminary data.</text>
</comment>
<feature type="region of interest" description="Disordered" evidence="1">
    <location>
        <begin position="744"/>
        <end position="784"/>
    </location>
</feature>
<dbReference type="Gene3D" id="1.20.900.10">
    <property type="entry name" value="Dbl homology (DH) domain"/>
    <property type="match status" value="1"/>
</dbReference>
<feature type="compositionally biased region" description="Low complexity" evidence="1">
    <location>
        <begin position="56"/>
        <end position="66"/>
    </location>
</feature>
<evidence type="ECO:0000313" key="4">
    <source>
        <dbReference type="Proteomes" id="UP001182556"/>
    </source>
</evidence>
<feature type="compositionally biased region" description="Low complexity" evidence="1">
    <location>
        <begin position="357"/>
        <end position="367"/>
    </location>
</feature>
<feature type="compositionally biased region" description="Polar residues" evidence="1">
    <location>
        <begin position="123"/>
        <end position="132"/>
    </location>
</feature>
<feature type="compositionally biased region" description="Low complexity" evidence="1">
    <location>
        <begin position="294"/>
        <end position="306"/>
    </location>
</feature>
<gene>
    <name evidence="3" type="ORF">DB88DRAFT_167809</name>
</gene>
<feature type="region of interest" description="Disordered" evidence="1">
    <location>
        <begin position="47"/>
        <end position="82"/>
    </location>
</feature>
<dbReference type="PANTHER" id="PTHR12673">
    <property type="entry name" value="FACIOGENITAL DYSPLASIA PROTEIN"/>
    <property type="match status" value="1"/>
</dbReference>
<feature type="region of interest" description="Disordered" evidence="1">
    <location>
        <begin position="289"/>
        <end position="393"/>
    </location>
</feature>
<dbReference type="EMBL" id="JAODAN010000002">
    <property type="protein sequence ID" value="KAK1926468.1"/>
    <property type="molecule type" value="Genomic_DNA"/>
</dbReference>
<dbReference type="CDD" id="cd00160">
    <property type="entry name" value="RhoGEF"/>
    <property type="match status" value="1"/>
</dbReference>
<dbReference type="GO" id="GO:0005085">
    <property type="term" value="F:guanyl-nucleotide exchange factor activity"/>
    <property type="evidence" value="ECO:0007669"/>
    <property type="project" value="InterPro"/>
</dbReference>
<dbReference type="Proteomes" id="UP001182556">
    <property type="component" value="Unassembled WGS sequence"/>
</dbReference>
<feature type="compositionally biased region" description="Polar residues" evidence="1">
    <location>
        <begin position="67"/>
        <end position="79"/>
    </location>
</feature>
<dbReference type="Pfam" id="PF00621">
    <property type="entry name" value="RhoGEF"/>
    <property type="match status" value="1"/>
</dbReference>
<dbReference type="PANTHER" id="PTHR12673:SF159">
    <property type="entry name" value="LD03170P"/>
    <property type="match status" value="1"/>
</dbReference>
<feature type="compositionally biased region" description="Low complexity" evidence="1">
    <location>
        <begin position="744"/>
        <end position="773"/>
    </location>
</feature>
<dbReference type="InterPro" id="IPR035899">
    <property type="entry name" value="DBL_dom_sf"/>
</dbReference>
<dbReference type="SMART" id="SM00325">
    <property type="entry name" value="RhoGEF"/>
    <property type="match status" value="1"/>
</dbReference>
<feature type="domain" description="DH" evidence="2">
    <location>
        <begin position="450"/>
        <end position="640"/>
    </location>
</feature>
<keyword evidence="4" id="KW-1185">Reference proteome</keyword>
<dbReference type="PROSITE" id="PS50010">
    <property type="entry name" value="DH_2"/>
    <property type="match status" value="1"/>
</dbReference>
<feature type="compositionally biased region" description="Polar residues" evidence="1">
    <location>
        <begin position="323"/>
        <end position="335"/>
    </location>
</feature>
<accession>A0AAD9L815</accession>
<feature type="compositionally biased region" description="Basic and acidic residues" evidence="1">
    <location>
        <begin position="336"/>
        <end position="352"/>
    </location>
</feature>
<proteinExistence type="predicted"/>
<feature type="region of interest" description="Disordered" evidence="1">
    <location>
        <begin position="123"/>
        <end position="240"/>
    </location>
</feature>
<dbReference type="SUPFAM" id="SSF48065">
    <property type="entry name" value="DBL homology domain (DH-domain)"/>
    <property type="match status" value="1"/>
</dbReference>
<feature type="region of interest" description="Disordered" evidence="1">
    <location>
        <begin position="684"/>
        <end position="721"/>
    </location>
</feature>
<evidence type="ECO:0000313" key="3">
    <source>
        <dbReference type="EMBL" id="KAK1926468.1"/>
    </source>
</evidence>
<evidence type="ECO:0000259" key="2">
    <source>
        <dbReference type="PROSITE" id="PS50010"/>
    </source>
</evidence>